<dbReference type="PROSITE" id="PS51257">
    <property type="entry name" value="PROKAR_LIPOPROTEIN"/>
    <property type="match status" value="1"/>
</dbReference>
<proteinExistence type="predicted"/>
<dbReference type="STRING" id="544718.AAX25_01441"/>
<dbReference type="AlphaFoldDB" id="A0A1C0B5P3"/>
<feature type="chain" id="PRO_5008643475" evidence="4">
    <location>
        <begin position="20"/>
        <end position="185"/>
    </location>
</feature>
<organism evidence="6 7">
    <name type="scientific">Aliarcobacter thereius</name>
    <dbReference type="NCBI Taxonomy" id="544718"/>
    <lineage>
        <taxon>Bacteria</taxon>
        <taxon>Pseudomonadati</taxon>
        <taxon>Campylobacterota</taxon>
        <taxon>Epsilonproteobacteria</taxon>
        <taxon>Campylobacterales</taxon>
        <taxon>Arcobacteraceae</taxon>
        <taxon>Aliarcobacter</taxon>
    </lineage>
</organism>
<dbReference type="InterPro" id="IPR036249">
    <property type="entry name" value="Thioredoxin-like_sf"/>
</dbReference>
<dbReference type="RefSeq" id="WP_066186976.1">
    <property type="nucleotide sequence ID" value="NZ_LCUJ01000007.1"/>
</dbReference>
<gene>
    <name evidence="6" type="primary">resA_2</name>
    <name evidence="6" type="ORF">AAX29_01703</name>
</gene>
<dbReference type="PROSITE" id="PS51352">
    <property type="entry name" value="THIOREDOXIN_2"/>
    <property type="match status" value="1"/>
</dbReference>
<dbReference type="OrthoDB" id="9813820at2"/>
<dbReference type="CDD" id="cd02966">
    <property type="entry name" value="TlpA_like_family"/>
    <property type="match status" value="1"/>
</dbReference>
<dbReference type="SUPFAM" id="SSF52833">
    <property type="entry name" value="Thioredoxin-like"/>
    <property type="match status" value="1"/>
</dbReference>
<dbReference type="PANTHER" id="PTHR42852:SF13">
    <property type="entry name" value="PROTEIN DIPZ"/>
    <property type="match status" value="1"/>
</dbReference>
<evidence type="ECO:0000256" key="2">
    <source>
        <dbReference type="ARBA" id="ARBA00022748"/>
    </source>
</evidence>
<evidence type="ECO:0000256" key="4">
    <source>
        <dbReference type="SAM" id="SignalP"/>
    </source>
</evidence>
<sequence>MKFKALSILLIFISLFFTACEKKEKNDTKTIDETPKFVKNNKFTMNTIDKAQINISIEDDKILLENSDNKIVLLNFFATWCPPCKAEIPSLVKLQETYKNDIIVVGLLLEDYKTDEEILNFAQSFDINYTITNSSRTFDFAKALGGIKAIPTLYILDKEGNTFKKITGLAPAEMLDIDIKKLLER</sequence>
<comment type="caution">
    <text evidence="6">The sequence shown here is derived from an EMBL/GenBank/DDBJ whole genome shotgun (WGS) entry which is preliminary data.</text>
</comment>
<keyword evidence="2" id="KW-0201">Cytochrome c-type biogenesis</keyword>
<keyword evidence="3" id="KW-0676">Redox-active center</keyword>
<comment type="subcellular location">
    <subcellularLocation>
        <location evidence="1">Cell envelope</location>
    </subcellularLocation>
</comment>
<name>A0A1C0B5P3_9BACT</name>
<evidence type="ECO:0000313" key="6">
    <source>
        <dbReference type="EMBL" id="OCL98184.1"/>
    </source>
</evidence>
<feature type="domain" description="Thioredoxin" evidence="5">
    <location>
        <begin position="28"/>
        <end position="184"/>
    </location>
</feature>
<dbReference type="EMBL" id="LCUJ01000007">
    <property type="protein sequence ID" value="OCL98184.1"/>
    <property type="molecule type" value="Genomic_DNA"/>
</dbReference>
<dbReference type="Pfam" id="PF08534">
    <property type="entry name" value="Redoxin"/>
    <property type="match status" value="1"/>
</dbReference>
<evidence type="ECO:0000313" key="7">
    <source>
        <dbReference type="Proteomes" id="UP000093281"/>
    </source>
</evidence>
<reference evidence="7" key="1">
    <citation type="submission" date="2015-05" db="EMBL/GenBank/DDBJ databases">
        <authorList>
            <person name="Rovetto F."/>
            <person name="Cocolin L."/>
            <person name="Illeghems K."/>
            <person name="Van Nieuwerburgh F."/>
            <person name="Houf K."/>
        </authorList>
    </citation>
    <scope>NUCLEOTIDE SEQUENCE [LARGE SCALE GENOMIC DNA]</scope>
    <source>
        <strain evidence="7">DU22</strain>
    </source>
</reference>
<evidence type="ECO:0000256" key="3">
    <source>
        <dbReference type="ARBA" id="ARBA00023284"/>
    </source>
</evidence>
<dbReference type="InterPro" id="IPR013740">
    <property type="entry name" value="Redoxin"/>
</dbReference>
<dbReference type="InterPro" id="IPR017937">
    <property type="entry name" value="Thioredoxin_CS"/>
</dbReference>
<evidence type="ECO:0000259" key="5">
    <source>
        <dbReference type="PROSITE" id="PS51352"/>
    </source>
</evidence>
<dbReference type="PROSITE" id="PS00194">
    <property type="entry name" value="THIOREDOXIN_1"/>
    <property type="match status" value="1"/>
</dbReference>
<keyword evidence="4" id="KW-0732">Signal</keyword>
<dbReference type="PANTHER" id="PTHR42852">
    <property type="entry name" value="THIOL:DISULFIDE INTERCHANGE PROTEIN DSBE"/>
    <property type="match status" value="1"/>
</dbReference>
<dbReference type="InterPro" id="IPR050553">
    <property type="entry name" value="Thioredoxin_ResA/DsbE_sf"/>
</dbReference>
<accession>A0A1C0B5P3</accession>
<dbReference type="GO" id="GO:0030313">
    <property type="term" value="C:cell envelope"/>
    <property type="evidence" value="ECO:0007669"/>
    <property type="project" value="UniProtKB-SubCell"/>
</dbReference>
<feature type="signal peptide" evidence="4">
    <location>
        <begin position="1"/>
        <end position="19"/>
    </location>
</feature>
<evidence type="ECO:0000256" key="1">
    <source>
        <dbReference type="ARBA" id="ARBA00004196"/>
    </source>
</evidence>
<dbReference type="GO" id="GO:0016491">
    <property type="term" value="F:oxidoreductase activity"/>
    <property type="evidence" value="ECO:0007669"/>
    <property type="project" value="InterPro"/>
</dbReference>
<protein>
    <submittedName>
        <fullName evidence="6">Thiol-disulfide oxidoreductase ResA</fullName>
    </submittedName>
</protein>
<dbReference type="Proteomes" id="UP000093281">
    <property type="component" value="Unassembled WGS sequence"/>
</dbReference>
<dbReference type="InterPro" id="IPR013766">
    <property type="entry name" value="Thioredoxin_domain"/>
</dbReference>
<dbReference type="GO" id="GO:0017004">
    <property type="term" value="P:cytochrome complex assembly"/>
    <property type="evidence" value="ECO:0007669"/>
    <property type="project" value="UniProtKB-KW"/>
</dbReference>
<dbReference type="Gene3D" id="3.40.30.10">
    <property type="entry name" value="Glutaredoxin"/>
    <property type="match status" value="1"/>
</dbReference>